<gene>
    <name evidence="2" type="ORF">ERS007739_04901</name>
</gene>
<protein>
    <submittedName>
        <fullName evidence="2">Uncharacterized protein</fullName>
    </submittedName>
</protein>
<dbReference type="AlphaFoldDB" id="A0A916LG86"/>
<evidence type="ECO:0000256" key="1">
    <source>
        <dbReference type="SAM" id="MobiDB-lite"/>
    </source>
</evidence>
<evidence type="ECO:0000313" key="3">
    <source>
        <dbReference type="Proteomes" id="UP000039021"/>
    </source>
</evidence>
<name>A0A916LG86_MYCTX</name>
<dbReference type="EMBL" id="CSBK01003380">
    <property type="protein sequence ID" value="CPA86212.1"/>
    <property type="molecule type" value="Genomic_DNA"/>
</dbReference>
<sequence>MVKRAAKNAASTDNEYNGMIATRPAISRVDTK</sequence>
<feature type="region of interest" description="Disordered" evidence="1">
    <location>
        <begin position="1"/>
        <end position="32"/>
    </location>
</feature>
<evidence type="ECO:0000313" key="2">
    <source>
        <dbReference type="EMBL" id="CPA86212.1"/>
    </source>
</evidence>
<proteinExistence type="predicted"/>
<reference evidence="3" key="1">
    <citation type="submission" date="2015-03" db="EMBL/GenBank/DDBJ databases">
        <authorList>
            <consortium name="Pathogen Informatics"/>
        </authorList>
    </citation>
    <scope>NUCLEOTIDE SEQUENCE [LARGE SCALE GENOMIC DNA]</scope>
    <source>
        <strain evidence="3">N09902308</strain>
    </source>
</reference>
<comment type="caution">
    <text evidence="2">The sequence shown here is derived from an EMBL/GenBank/DDBJ whole genome shotgun (WGS) entry which is preliminary data.</text>
</comment>
<dbReference type="Proteomes" id="UP000039021">
    <property type="component" value="Unassembled WGS sequence"/>
</dbReference>
<accession>A0A916LG86</accession>
<organism evidence="2 3">
    <name type="scientific">Mycobacterium tuberculosis</name>
    <dbReference type="NCBI Taxonomy" id="1773"/>
    <lineage>
        <taxon>Bacteria</taxon>
        <taxon>Bacillati</taxon>
        <taxon>Actinomycetota</taxon>
        <taxon>Actinomycetes</taxon>
        <taxon>Mycobacteriales</taxon>
        <taxon>Mycobacteriaceae</taxon>
        <taxon>Mycobacterium</taxon>
        <taxon>Mycobacterium tuberculosis complex</taxon>
    </lineage>
</organism>